<dbReference type="GO" id="GO:0003677">
    <property type="term" value="F:DNA binding"/>
    <property type="evidence" value="ECO:0007669"/>
    <property type="project" value="UniProtKB-KW"/>
</dbReference>
<evidence type="ECO:0000256" key="5">
    <source>
        <dbReference type="ARBA" id="ARBA00023163"/>
    </source>
</evidence>
<dbReference type="CDD" id="cd06170">
    <property type="entry name" value="LuxR_C_like"/>
    <property type="match status" value="1"/>
</dbReference>
<comment type="similarity">
    <text evidence="1">Belongs to the leucine-binding protein family.</text>
</comment>
<dbReference type="InterPro" id="IPR028081">
    <property type="entry name" value="Leu-bd"/>
</dbReference>
<gene>
    <name evidence="8" type="ORF">BDZ31_004781</name>
</gene>
<evidence type="ECO:0000256" key="1">
    <source>
        <dbReference type="ARBA" id="ARBA00010062"/>
    </source>
</evidence>
<dbReference type="InterPro" id="IPR016032">
    <property type="entry name" value="Sig_transdc_resp-reg_C-effctor"/>
</dbReference>
<dbReference type="PROSITE" id="PS50043">
    <property type="entry name" value="HTH_LUXR_2"/>
    <property type="match status" value="1"/>
</dbReference>
<dbReference type="InterPro" id="IPR036388">
    <property type="entry name" value="WH-like_DNA-bd_sf"/>
</dbReference>
<sequence>MVGRAERAPGPRPAWAQITAEPSERRVDPDGLLDAAPRLLAYLRAALACELGSVTCWWLGEGPPLRLDLTRRAAGEHGGAAVELVATPEPPPFGLTRRELQVLTLLAGGLSNAEVGTRLGTGARTVASQVERVLAKLDQSTRAGAAAVAAEHGALCLPVPGGGHSLAGLAVGRLQLAVEHGVGATAARPASPTGPPRPPRRRPVVLGSLFPVGEEGGDGDEMRKGAALAVAEVNRRGGIGGRPLEHVVIELADASASEAKRGLDELVALQVDAITLGYVTDRDGLLPVIERAASAGCPVLHSCTAQAAADAVREEPERLGSVFQVGPPETLYTDGFLRFVEQLRAAGAWRPPNRRLALLEPSLRMPLVRADTLERAERAGWQVEPIAHADDPEAVVRRLRALEPAAALVPSLVDDGPLLLALLDALHVDPFDCLLYAVYTPSIPGFLRRAGERAEGLVWSTVIGRGGDRLSTRFGAEFAAAFGRPPGMSQAGLQYDSVQLLAGAWRAVDSPRRFAAVAAELRRRVHRGVSGSYWLEEPGQSGLGYPDMTPDPSIAHPHRVLQVVGGGHRTLAPAPFADGRFTTQPWMRAARQPSRAAG</sequence>
<feature type="domain" description="HTH luxR-type" evidence="7">
    <location>
        <begin position="88"/>
        <end position="153"/>
    </location>
</feature>
<evidence type="ECO:0000256" key="4">
    <source>
        <dbReference type="ARBA" id="ARBA00023125"/>
    </source>
</evidence>
<proteinExistence type="inferred from homology"/>
<protein>
    <submittedName>
        <fullName evidence="8">Branched-chain amino acid transport system substrate-binding protein</fullName>
    </submittedName>
</protein>
<name>A0A840IMS6_9ACTN</name>
<keyword evidence="4" id="KW-0238">DNA-binding</keyword>
<dbReference type="SUPFAM" id="SSF46894">
    <property type="entry name" value="C-terminal effector domain of the bipartite response regulators"/>
    <property type="match status" value="1"/>
</dbReference>
<dbReference type="SUPFAM" id="SSF53822">
    <property type="entry name" value="Periplasmic binding protein-like I"/>
    <property type="match status" value="1"/>
</dbReference>
<dbReference type="PANTHER" id="PTHR44688">
    <property type="entry name" value="DNA-BINDING TRANSCRIPTIONAL ACTIVATOR DEVR_DOSR"/>
    <property type="match status" value="1"/>
</dbReference>
<dbReference type="Gene3D" id="1.10.10.10">
    <property type="entry name" value="Winged helix-like DNA-binding domain superfamily/Winged helix DNA-binding domain"/>
    <property type="match status" value="1"/>
</dbReference>
<dbReference type="RefSeq" id="WP_183345841.1">
    <property type="nucleotide sequence ID" value="NZ_JACHNU010000011.1"/>
</dbReference>
<dbReference type="GO" id="GO:0006355">
    <property type="term" value="P:regulation of DNA-templated transcription"/>
    <property type="evidence" value="ECO:0007669"/>
    <property type="project" value="InterPro"/>
</dbReference>
<evidence type="ECO:0000256" key="3">
    <source>
        <dbReference type="ARBA" id="ARBA00023015"/>
    </source>
</evidence>
<dbReference type="Pfam" id="PF13458">
    <property type="entry name" value="Peripla_BP_6"/>
    <property type="match status" value="1"/>
</dbReference>
<accession>A0A840IMS6</accession>
<dbReference type="SMART" id="SM00421">
    <property type="entry name" value="HTH_LUXR"/>
    <property type="match status" value="1"/>
</dbReference>
<keyword evidence="2" id="KW-0732">Signal</keyword>
<dbReference type="EMBL" id="JACHNU010000011">
    <property type="protein sequence ID" value="MBB4665160.1"/>
    <property type="molecule type" value="Genomic_DNA"/>
</dbReference>
<comment type="caution">
    <text evidence="8">The sequence shown here is derived from an EMBL/GenBank/DDBJ whole genome shotgun (WGS) entry which is preliminary data.</text>
</comment>
<evidence type="ECO:0000256" key="6">
    <source>
        <dbReference type="SAM" id="MobiDB-lite"/>
    </source>
</evidence>
<feature type="region of interest" description="Disordered" evidence="6">
    <location>
        <begin position="185"/>
        <end position="204"/>
    </location>
</feature>
<evidence type="ECO:0000256" key="2">
    <source>
        <dbReference type="ARBA" id="ARBA00022729"/>
    </source>
</evidence>
<dbReference type="Pfam" id="PF00196">
    <property type="entry name" value="GerE"/>
    <property type="match status" value="1"/>
</dbReference>
<dbReference type="AlphaFoldDB" id="A0A840IMS6"/>
<dbReference type="PRINTS" id="PR00038">
    <property type="entry name" value="HTHLUXR"/>
</dbReference>
<evidence type="ECO:0000259" key="7">
    <source>
        <dbReference type="PROSITE" id="PS50043"/>
    </source>
</evidence>
<dbReference type="InterPro" id="IPR000792">
    <property type="entry name" value="Tscrpt_reg_LuxR_C"/>
</dbReference>
<keyword evidence="3" id="KW-0805">Transcription regulation</keyword>
<organism evidence="8 9">
    <name type="scientific">Conexibacter arvalis</name>
    <dbReference type="NCBI Taxonomy" id="912552"/>
    <lineage>
        <taxon>Bacteria</taxon>
        <taxon>Bacillati</taxon>
        <taxon>Actinomycetota</taxon>
        <taxon>Thermoleophilia</taxon>
        <taxon>Solirubrobacterales</taxon>
        <taxon>Conexibacteraceae</taxon>
        <taxon>Conexibacter</taxon>
    </lineage>
</organism>
<dbReference type="PANTHER" id="PTHR44688:SF16">
    <property type="entry name" value="DNA-BINDING TRANSCRIPTIONAL ACTIVATOR DEVR_DOSR"/>
    <property type="match status" value="1"/>
</dbReference>
<dbReference type="Gene3D" id="3.40.50.2300">
    <property type="match status" value="2"/>
</dbReference>
<keyword evidence="9" id="KW-1185">Reference proteome</keyword>
<evidence type="ECO:0000313" key="9">
    <source>
        <dbReference type="Proteomes" id="UP000585272"/>
    </source>
</evidence>
<reference evidence="8 9" key="1">
    <citation type="submission" date="2020-08" db="EMBL/GenBank/DDBJ databases">
        <title>Genomic Encyclopedia of Archaeal and Bacterial Type Strains, Phase II (KMG-II): from individual species to whole genera.</title>
        <authorList>
            <person name="Goeker M."/>
        </authorList>
    </citation>
    <scope>NUCLEOTIDE SEQUENCE [LARGE SCALE GENOMIC DNA]</scope>
    <source>
        <strain evidence="8 9">DSM 23288</strain>
    </source>
</reference>
<dbReference type="Proteomes" id="UP000585272">
    <property type="component" value="Unassembled WGS sequence"/>
</dbReference>
<keyword evidence="5" id="KW-0804">Transcription</keyword>
<dbReference type="CDD" id="cd06268">
    <property type="entry name" value="PBP1_ABC_transporter_LIVBP-like"/>
    <property type="match status" value="1"/>
</dbReference>
<dbReference type="InterPro" id="IPR028082">
    <property type="entry name" value="Peripla_BP_I"/>
</dbReference>
<evidence type="ECO:0000313" key="8">
    <source>
        <dbReference type="EMBL" id="MBB4665160.1"/>
    </source>
</evidence>